<evidence type="ECO:0000256" key="2">
    <source>
        <dbReference type="PROSITE-ProRule" id="PRU00505"/>
    </source>
</evidence>
<gene>
    <name evidence="4" type="ORF">BB559_002555</name>
</gene>
<evidence type="ECO:0000313" key="4">
    <source>
        <dbReference type="EMBL" id="PVU95974.1"/>
    </source>
</evidence>
<dbReference type="Gene3D" id="6.10.20.40">
    <property type="entry name" value="TEA/ATTS domain"/>
    <property type="match status" value="1"/>
</dbReference>
<evidence type="ECO:0000259" key="3">
    <source>
        <dbReference type="PROSITE" id="PS51088"/>
    </source>
</evidence>
<accession>A0A2T9YUM2</accession>
<name>A0A2T9YUM2_9FUNG</name>
<reference evidence="4 5" key="1">
    <citation type="journal article" date="2018" name="MBio">
        <title>Comparative Genomics Reveals the Core Gene Toolbox for the Fungus-Insect Symbiosis.</title>
        <authorList>
            <person name="Wang Y."/>
            <person name="Stata M."/>
            <person name="Wang W."/>
            <person name="Stajich J.E."/>
            <person name="White M.M."/>
            <person name="Moncalvo J.M."/>
        </authorList>
    </citation>
    <scope>NUCLEOTIDE SEQUENCE [LARGE SCALE GENOMIC DNA]</scope>
    <source>
        <strain evidence="4 5">AUS-77-4</strain>
    </source>
</reference>
<sequence>MELSTIKTILQPLDIQAYYYASQKKEQNTLACKIFSKIGQKKYQLESVNNGKSELVGRNDIISRFIFMNTNIYRARKQVSSHIQVWANCKKAPCNREIDNLVFKKLGYNFKAYYVRTLGNTGCSNPIKRQRLENLSHQEDHELETKKIKVMPFGEEQANSQSFDQKTFTNADYSNFGSNPVPILAKSESSGLDLKKSKKTIKSDFFIMDERYALTANDFEYLKTVFGVNRNSTEYVSTNRNKNIDLKILPNCNEQTKQQIKPYSQRDTNHIQNFYSLDANRQSVPPAFYAFTNHMYDSDSFSRINANSERGLSTAPQRTLQTIFQQAPLTRNINNQYQTKNLPFLPDICTKPNTNINSNDTNCGNPQNGVFYTSQKNTSEYGFPYNTSNGSFTRHHSFVYGGTPMSGFEHNFEVDESKEMNGFDSTKNGLVKSTDVIKSKNDIERYINSSLNNECNTLLNTFDENFLLNEKQNNSVPQIKESLIRNSSWMSEKDLVQYKSPEYGTSNNSNTFLDQNASYTIKNNSMDSGFENNGMKLVYSSDIGSLNNFSFQDLLDNDRSNSLQEFTQNYIPFSDLGISVKGLGIEPGKHDDSNYNQNGSDFGNYMNTTNFNNYESRNEGKRYNLPVEEVINQNFELLRNYNYKNTNDSFETQRMDSNELNSVPRINSYNNSDFVGNSQGAIHSELYSLNNRGTNFVEKNTFPKDQESELIKTQNNGNKINQNNDNSFDVGVGDSRYENIISSLTWGII</sequence>
<dbReference type="InterPro" id="IPR038096">
    <property type="entry name" value="TEA/ATTS_sf"/>
</dbReference>
<proteinExistence type="inferred from homology"/>
<dbReference type="GO" id="GO:0003700">
    <property type="term" value="F:DNA-binding transcription factor activity"/>
    <property type="evidence" value="ECO:0007669"/>
    <property type="project" value="InterPro"/>
</dbReference>
<dbReference type="Pfam" id="PF01285">
    <property type="entry name" value="TEA"/>
    <property type="match status" value="1"/>
</dbReference>
<dbReference type="AlphaFoldDB" id="A0A2T9YUM2"/>
<feature type="DNA-binding region" description="TEA" evidence="2">
    <location>
        <begin position="11"/>
        <end position="93"/>
    </location>
</feature>
<evidence type="ECO:0000313" key="5">
    <source>
        <dbReference type="Proteomes" id="UP000245699"/>
    </source>
</evidence>
<dbReference type="Proteomes" id="UP000245699">
    <property type="component" value="Unassembled WGS sequence"/>
</dbReference>
<feature type="domain" description="TEA" evidence="3">
    <location>
        <begin position="11"/>
        <end position="93"/>
    </location>
</feature>
<dbReference type="OrthoDB" id="10006572at2759"/>
<organism evidence="4 5">
    <name type="scientific">Furculomyces boomerangus</name>
    <dbReference type="NCBI Taxonomy" id="61424"/>
    <lineage>
        <taxon>Eukaryota</taxon>
        <taxon>Fungi</taxon>
        <taxon>Fungi incertae sedis</taxon>
        <taxon>Zoopagomycota</taxon>
        <taxon>Kickxellomycotina</taxon>
        <taxon>Harpellomycetes</taxon>
        <taxon>Harpellales</taxon>
        <taxon>Harpellaceae</taxon>
        <taxon>Furculomyces</taxon>
    </lineage>
</organism>
<evidence type="ECO:0000256" key="1">
    <source>
        <dbReference type="ARBA" id="ARBA00008421"/>
    </source>
</evidence>
<dbReference type="EMBL" id="MBFT01000163">
    <property type="protein sequence ID" value="PVU95974.1"/>
    <property type="molecule type" value="Genomic_DNA"/>
</dbReference>
<dbReference type="SMART" id="SM00426">
    <property type="entry name" value="TEA"/>
    <property type="match status" value="1"/>
</dbReference>
<protein>
    <recommendedName>
        <fullName evidence="3">TEA domain-containing protein</fullName>
    </recommendedName>
</protein>
<comment type="caution">
    <text evidence="4">The sequence shown here is derived from an EMBL/GenBank/DDBJ whole genome shotgun (WGS) entry which is preliminary data.</text>
</comment>
<dbReference type="PROSITE" id="PS51088">
    <property type="entry name" value="TEA_2"/>
    <property type="match status" value="1"/>
</dbReference>
<dbReference type="STRING" id="61424.A0A2T9YUM2"/>
<dbReference type="PRINTS" id="PR00065">
    <property type="entry name" value="TEADOMAIN"/>
</dbReference>
<comment type="similarity">
    <text evidence="1">Belongs to the TEC1 family.</text>
</comment>
<dbReference type="InterPro" id="IPR000818">
    <property type="entry name" value="TEA/ATTS_dom"/>
</dbReference>
<keyword evidence="5" id="KW-1185">Reference proteome</keyword>